<comment type="caution">
    <text evidence="5">The sequence shown here is derived from an EMBL/GenBank/DDBJ whole genome shotgun (WGS) entry which is preliminary data.</text>
</comment>
<dbReference type="Proteomes" id="UP001527099">
    <property type="component" value="Unassembled WGS sequence"/>
</dbReference>
<keyword evidence="1" id="KW-0805">Transcription regulation</keyword>
<dbReference type="InterPro" id="IPR018062">
    <property type="entry name" value="HTH_AraC-typ_CS"/>
</dbReference>
<dbReference type="PRINTS" id="PR00032">
    <property type="entry name" value="HTHARAC"/>
</dbReference>
<keyword evidence="6" id="KW-1185">Reference proteome</keyword>
<dbReference type="InterPro" id="IPR003313">
    <property type="entry name" value="AraC-bd"/>
</dbReference>
<dbReference type="Gene3D" id="1.10.10.60">
    <property type="entry name" value="Homeodomain-like"/>
    <property type="match status" value="1"/>
</dbReference>
<evidence type="ECO:0000256" key="2">
    <source>
        <dbReference type="ARBA" id="ARBA00023125"/>
    </source>
</evidence>
<evidence type="ECO:0000313" key="5">
    <source>
        <dbReference type="EMBL" id="MCY9691771.1"/>
    </source>
</evidence>
<feature type="domain" description="HTH araC/xylS-type" evidence="4">
    <location>
        <begin position="211"/>
        <end position="302"/>
    </location>
</feature>
<dbReference type="PROSITE" id="PS00041">
    <property type="entry name" value="HTH_ARAC_FAMILY_1"/>
    <property type="match status" value="1"/>
</dbReference>
<accession>A0ABT4G6G1</accession>
<dbReference type="Gene3D" id="2.60.120.10">
    <property type="entry name" value="Jelly Rolls"/>
    <property type="match status" value="1"/>
</dbReference>
<name>A0ABT4G6G1_9BACL</name>
<evidence type="ECO:0000313" key="6">
    <source>
        <dbReference type="Proteomes" id="UP001527099"/>
    </source>
</evidence>
<proteinExistence type="predicted"/>
<dbReference type="InterPro" id="IPR020449">
    <property type="entry name" value="Tscrpt_reg_AraC-type_HTH"/>
</dbReference>
<dbReference type="InterPro" id="IPR018060">
    <property type="entry name" value="HTH_AraC"/>
</dbReference>
<dbReference type="InterPro" id="IPR037923">
    <property type="entry name" value="HTH-like"/>
</dbReference>
<dbReference type="SMART" id="SM00342">
    <property type="entry name" value="HTH_ARAC"/>
    <property type="match status" value="1"/>
</dbReference>
<gene>
    <name evidence="5" type="ORF">M5X19_02350</name>
</gene>
<dbReference type="SUPFAM" id="SSF51215">
    <property type="entry name" value="Regulatory protein AraC"/>
    <property type="match status" value="1"/>
</dbReference>
<evidence type="ECO:0000256" key="1">
    <source>
        <dbReference type="ARBA" id="ARBA00023015"/>
    </source>
</evidence>
<protein>
    <submittedName>
        <fullName evidence="5">AraC family transcriptional regulator</fullName>
    </submittedName>
</protein>
<organism evidence="5 6">
    <name type="scientific">Paenibacillus alginolyticus</name>
    <dbReference type="NCBI Taxonomy" id="59839"/>
    <lineage>
        <taxon>Bacteria</taxon>
        <taxon>Bacillati</taxon>
        <taxon>Bacillota</taxon>
        <taxon>Bacilli</taxon>
        <taxon>Bacillales</taxon>
        <taxon>Paenibacillaceae</taxon>
        <taxon>Paenibacillus</taxon>
    </lineage>
</organism>
<dbReference type="InterPro" id="IPR014710">
    <property type="entry name" value="RmlC-like_jellyroll"/>
</dbReference>
<reference evidence="5 6" key="1">
    <citation type="submission" date="2022-05" db="EMBL/GenBank/DDBJ databases">
        <title>Genome Sequencing of Bee-Associated Microbes.</title>
        <authorList>
            <person name="Dunlap C."/>
        </authorList>
    </citation>
    <scope>NUCLEOTIDE SEQUENCE [LARGE SCALE GENOMIC DNA]</scope>
    <source>
        <strain evidence="5 6">NRRL B-14421</strain>
    </source>
</reference>
<keyword evidence="3" id="KW-0804">Transcription</keyword>
<dbReference type="EMBL" id="JAMDMX010000003">
    <property type="protein sequence ID" value="MCY9691771.1"/>
    <property type="molecule type" value="Genomic_DNA"/>
</dbReference>
<dbReference type="Pfam" id="PF02311">
    <property type="entry name" value="AraC_binding"/>
    <property type="match status" value="1"/>
</dbReference>
<evidence type="ECO:0000259" key="4">
    <source>
        <dbReference type="PROSITE" id="PS01124"/>
    </source>
</evidence>
<sequence length="308" mass="35744">MDKAKQQYLIWKNNANWLPMFDWNVKFFGAHLQQVENNWEMPIESHIGFEVNLILKGCQETVMEKNRYLLQAGDIILIPPGFKHANRCISREGMTYFTAHFNVDDPLFRQEMIKNSKILFPSETEENGKLRKVLDDWVEMARQPRAYTTTDRFRLQATLFELFGILSQFVCPAKDQNQDQNESIPPTSVQYAKAIAEAIKASFNPYSPMDEETLENKFRIEDIISSLGISSGYGLEVFRKVFGMSPRQYLSDLKLHEAKVLIAQPDLPLKKIASLLGYSHLSHFSRQFKRWTGMSPLQYRQSKKAALY</sequence>
<dbReference type="SUPFAM" id="SSF46689">
    <property type="entry name" value="Homeodomain-like"/>
    <property type="match status" value="1"/>
</dbReference>
<dbReference type="CDD" id="cd02208">
    <property type="entry name" value="cupin_RmlC-like"/>
    <property type="match status" value="1"/>
</dbReference>
<dbReference type="RefSeq" id="WP_268613514.1">
    <property type="nucleotide sequence ID" value="NZ_JAMDMX010000003.1"/>
</dbReference>
<dbReference type="InterPro" id="IPR009057">
    <property type="entry name" value="Homeodomain-like_sf"/>
</dbReference>
<dbReference type="Pfam" id="PF12833">
    <property type="entry name" value="HTH_18"/>
    <property type="match status" value="1"/>
</dbReference>
<dbReference type="PANTHER" id="PTHR43280:SF28">
    <property type="entry name" value="HTH-TYPE TRANSCRIPTIONAL ACTIVATOR RHAS"/>
    <property type="match status" value="1"/>
</dbReference>
<evidence type="ECO:0000256" key="3">
    <source>
        <dbReference type="ARBA" id="ARBA00023163"/>
    </source>
</evidence>
<dbReference type="PANTHER" id="PTHR43280">
    <property type="entry name" value="ARAC-FAMILY TRANSCRIPTIONAL REGULATOR"/>
    <property type="match status" value="1"/>
</dbReference>
<dbReference type="PROSITE" id="PS01124">
    <property type="entry name" value="HTH_ARAC_FAMILY_2"/>
    <property type="match status" value="1"/>
</dbReference>
<keyword evidence="2" id="KW-0238">DNA-binding</keyword>